<evidence type="ECO:0000313" key="2">
    <source>
        <dbReference type="Proteomes" id="UP000629468"/>
    </source>
</evidence>
<name>A0A8H7BVX6_AGABI</name>
<comment type="caution">
    <text evidence="1">The sequence shown here is derived from an EMBL/GenBank/DDBJ whole genome shotgun (WGS) entry which is preliminary data.</text>
</comment>
<gene>
    <name evidence="1" type="ORF">Agabi119p4_11594</name>
</gene>
<organism evidence="1 2">
    <name type="scientific">Agaricus bisporus var. burnettii</name>
    <dbReference type="NCBI Taxonomy" id="192524"/>
    <lineage>
        <taxon>Eukaryota</taxon>
        <taxon>Fungi</taxon>
        <taxon>Dikarya</taxon>
        <taxon>Basidiomycota</taxon>
        <taxon>Agaricomycotina</taxon>
        <taxon>Agaricomycetes</taxon>
        <taxon>Agaricomycetidae</taxon>
        <taxon>Agaricales</taxon>
        <taxon>Agaricineae</taxon>
        <taxon>Agaricaceae</taxon>
        <taxon>Agaricus</taxon>
    </lineage>
</organism>
<accession>A0A8H7BVX6</accession>
<dbReference type="AlphaFoldDB" id="A0A8H7BVX6"/>
<evidence type="ECO:0000313" key="1">
    <source>
        <dbReference type="EMBL" id="KAF7759899.1"/>
    </source>
</evidence>
<proteinExistence type="predicted"/>
<dbReference type="Proteomes" id="UP000629468">
    <property type="component" value="Unassembled WGS sequence"/>
</dbReference>
<reference evidence="1 2" key="1">
    <citation type="journal article" name="Sci. Rep.">
        <title>Telomere-to-telomere assembled and centromere annotated genomes of the two main subspecies of the button mushroom Agaricus bisporus reveal especially polymorphic chromosome ends.</title>
        <authorList>
            <person name="Sonnenberg A.S.M."/>
            <person name="Sedaghat-Telgerd N."/>
            <person name="Lavrijssen B."/>
            <person name="Ohm R.A."/>
            <person name="Hendrickx P.M."/>
            <person name="Scholtmeijer K."/>
            <person name="Baars J.J.P."/>
            <person name="van Peer A."/>
        </authorList>
    </citation>
    <scope>NUCLEOTIDE SEQUENCE [LARGE SCALE GENOMIC DNA]</scope>
    <source>
        <strain evidence="1 2">H119_p4</strain>
    </source>
</reference>
<protein>
    <submittedName>
        <fullName evidence="1">Uncharacterized protein</fullName>
    </submittedName>
</protein>
<sequence length="314" mass="35413">MANLNHDQALLTEQLLLLHKLDLDYPDDSALHDFGEAMKPLNTIALLLSTGLPGEHFAAAFDKRLGLELVLAKNGTPTSEDIADAKELFSRLYSPEVRRGSDLYPFVARRCRANVLKRVSKLLASVIDTGFNDDFSSRLDQNPSACEPLSPSTIEREFPRGTDTIIEDYTDKSLSTISRDLLDSIIGGAVASEVPSREKFFDIYISALALAHSRFLQQWVRLKDAGYQKVLRFQRCAAKLCRYINDDHSLIKRAKRLGPIKYRWVTDELIDIQAGTCDICVHSVTPKEALHRASILSLQQLEELKERKPFIVER</sequence>
<dbReference type="EMBL" id="JABXXO010000016">
    <property type="protein sequence ID" value="KAF7759899.1"/>
    <property type="molecule type" value="Genomic_DNA"/>
</dbReference>